<accession>A0A224XV07</accession>
<dbReference type="AlphaFoldDB" id="A0A224XV07"/>
<sequence>MSDVLMISVVVVSFLSNSLPIIIFRVKRKTKNEVLIFFSLLYSTIESYSLIQILKIEINKKKSYENL</sequence>
<organism evidence="1">
    <name type="scientific">Panstrongylus lignarius</name>
    <dbReference type="NCBI Taxonomy" id="156445"/>
    <lineage>
        <taxon>Eukaryota</taxon>
        <taxon>Metazoa</taxon>
        <taxon>Ecdysozoa</taxon>
        <taxon>Arthropoda</taxon>
        <taxon>Hexapoda</taxon>
        <taxon>Insecta</taxon>
        <taxon>Pterygota</taxon>
        <taxon>Neoptera</taxon>
        <taxon>Paraneoptera</taxon>
        <taxon>Hemiptera</taxon>
        <taxon>Heteroptera</taxon>
        <taxon>Panheteroptera</taxon>
        <taxon>Cimicomorpha</taxon>
        <taxon>Reduviidae</taxon>
        <taxon>Triatominae</taxon>
        <taxon>Panstrongylus</taxon>
    </lineage>
</organism>
<proteinExistence type="predicted"/>
<dbReference type="EMBL" id="GFTR01000051">
    <property type="protein sequence ID" value="JAW16375.1"/>
    <property type="molecule type" value="Transcribed_RNA"/>
</dbReference>
<reference evidence="1" key="1">
    <citation type="journal article" date="2018" name="PLoS Negl. Trop. Dis.">
        <title>An insight into the salivary gland and fat body transcriptome of Panstrongylus lignarius (Hemiptera: Heteroptera), the main vector of Chagas disease in Peru.</title>
        <authorList>
            <person name="Nevoa J.C."/>
            <person name="Mendes M.T."/>
            <person name="da Silva M.V."/>
            <person name="Soares S.C."/>
            <person name="Oliveira C.J.F."/>
            <person name="Ribeiro J.M.C."/>
        </authorList>
    </citation>
    <scope>NUCLEOTIDE SEQUENCE</scope>
</reference>
<protein>
    <submittedName>
        <fullName evidence="1">Putative secreted protein</fullName>
    </submittedName>
</protein>
<evidence type="ECO:0000313" key="1">
    <source>
        <dbReference type="EMBL" id="JAW16375.1"/>
    </source>
</evidence>
<name>A0A224XV07_9HEMI</name>